<dbReference type="Proteomes" id="UP000247569">
    <property type="component" value="Unassembled WGS sequence"/>
</dbReference>
<evidence type="ECO:0000313" key="5">
    <source>
        <dbReference type="Proteomes" id="UP000247569"/>
    </source>
</evidence>
<comment type="caution">
    <text evidence="4">The sequence shown here is derived from an EMBL/GenBank/DDBJ whole genome shotgun (WGS) entry which is preliminary data.</text>
</comment>
<dbReference type="GO" id="GO:0043456">
    <property type="term" value="P:regulation of pentose-phosphate shunt"/>
    <property type="evidence" value="ECO:0007669"/>
    <property type="project" value="TreeGrafter"/>
</dbReference>
<evidence type="ECO:0000256" key="2">
    <source>
        <dbReference type="PIRSR" id="PIRSR613078-2"/>
    </source>
</evidence>
<feature type="compositionally biased region" description="Basic and acidic residues" evidence="3">
    <location>
        <begin position="138"/>
        <end position="147"/>
    </location>
</feature>
<dbReference type="Gene3D" id="3.40.50.1240">
    <property type="entry name" value="Phosphoglycerate mutase-like"/>
    <property type="match status" value="1"/>
</dbReference>
<evidence type="ECO:0000256" key="3">
    <source>
        <dbReference type="SAM" id="MobiDB-lite"/>
    </source>
</evidence>
<feature type="binding site" evidence="2">
    <location>
        <position position="102"/>
    </location>
    <ligand>
        <name>substrate</name>
    </ligand>
</feature>
<dbReference type="EMBL" id="QJKF01000001">
    <property type="protein sequence ID" value="PXX71637.1"/>
    <property type="molecule type" value="Genomic_DNA"/>
</dbReference>
<evidence type="ECO:0000313" key="4">
    <source>
        <dbReference type="EMBL" id="PXX71637.1"/>
    </source>
</evidence>
<dbReference type="InterPro" id="IPR051695">
    <property type="entry name" value="Phosphoglycerate_Mutase"/>
</dbReference>
<dbReference type="InterPro" id="IPR029033">
    <property type="entry name" value="His_PPase_superfam"/>
</dbReference>
<feature type="region of interest" description="Disordered" evidence="3">
    <location>
        <begin position="1"/>
        <end position="31"/>
    </location>
</feature>
<dbReference type="Pfam" id="PF00300">
    <property type="entry name" value="His_Phos_1"/>
    <property type="match status" value="1"/>
</dbReference>
<dbReference type="AlphaFoldDB" id="A0A318KCS8"/>
<feature type="region of interest" description="Disordered" evidence="3">
    <location>
        <begin position="131"/>
        <end position="156"/>
    </location>
</feature>
<reference evidence="4 5" key="1">
    <citation type="submission" date="2018-05" db="EMBL/GenBank/DDBJ databases">
        <title>Genomic Encyclopedia of Type Strains, Phase IV (KMG-IV): sequencing the most valuable type-strain genomes for metagenomic binning, comparative biology and taxonomic classification.</title>
        <authorList>
            <person name="Goeker M."/>
        </authorList>
    </citation>
    <scope>NUCLEOTIDE SEQUENCE [LARGE SCALE GENOMIC DNA]</scope>
    <source>
        <strain evidence="4 5">DSM 44704</strain>
    </source>
</reference>
<accession>A0A318KCS8</accession>
<dbReference type="GO" id="GO:0004331">
    <property type="term" value="F:fructose-2,6-bisphosphate 2-phosphatase activity"/>
    <property type="evidence" value="ECO:0007669"/>
    <property type="project" value="TreeGrafter"/>
</dbReference>
<dbReference type="CDD" id="cd07067">
    <property type="entry name" value="HP_PGM_like"/>
    <property type="match status" value="1"/>
</dbReference>
<dbReference type="PANTHER" id="PTHR46517:SF1">
    <property type="entry name" value="FRUCTOSE-2,6-BISPHOSPHATASE TIGAR"/>
    <property type="match status" value="1"/>
</dbReference>
<dbReference type="InterPro" id="IPR001345">
    <property type="entry name" value="PG/BPGM_mutase_AS"/>
</dbReference>
<dbReference type="SMART" id="SM00855">
    <property type="entry name" value="PGAM"/>
    <property type="match status" value="1"/>
</dbReference>
<feature type="compositionally biased region" description="Low complexity" evidence="3">
    <location>
        <begin position="1"/>
        <end position="19"/>
    </location>
</feature>
<dbReference type="PANTHER" id="PTHR46517">
    <property type="entry name" value="FRUCTOSE-2,6-BISPHOSPHATASE TIGAR"/>
    <property type="match status" value="1"/>
</dbReference>
<dbReference type="GO" id="GO:0045820">
    <property type="term" value="P:negative regulation of glycolytic process"/>
    <property type="evidence" value="ECO:0007669"/>
    <property type="project" value="TreeGrafter"/>
</dbReference>
<proteinExistence type="predicted"/>
<keyword evidence="1" id="KW-0378">Hydrolase</keyword>
<sequence>MSKPASSQPASSTSTASSTDGEARLPRAIVRSSPAKPYSGLRLILVRHGESWSNVENVFAGEKSCRGLTDRGHRQAEAVARYLAAEKHRLGTIEVHSTAVRRAIHTAQHIAQELAVSVRVGFPYNELGSAEGQQRHTVVPERARGDSPDYPIAPGADSWPEAANRVGRMLDVLTARASSDTIILCCHRETILAVAQHLQRITPTLYYATAEVDYTAITEWQCRGRSNNPGHRRWVLIRHNDTRHFTAAVPT</sequence>
<protein>
    <submittedName>
        <fullName evidence="4">Putative phosphoglycerate mutase</fullName>
    </submittedName>
</protein>
<dbReference type="GO" id="GO:0005829">
    <property type="term" value="C:cytosol"/>
    <property type="evidence" value="ECO:0007669"/>
    <property type="project" value="TreeGrafter"/>
</dbReference>
<organism evidence="4 5">
    <name type="scientific">Nocardia tenerifensis</name>
    <dbReference type="NCBI Taxonomy" id="228006"/>
    <lineage>
        <taxon>Bacteria</taxon>
        <taxon>Bacillati</taxon>
        <taxon>Actinomycetota</taxon>
        <taxon>Actinomycetes</taxon>
        <taxon>Mycobacteriales</taxon>
        <taxon>Nocardiaceae</taxon>
        <taxon>Nocardia</taxon>
    </lineage>
</organism>
<dbReference type="SUPFAM" id="SSF53254">
    <property type="entry name" value="Phosphoglycerate mutase-like"/>
    <property type="match status" value="1"/>
</dbReference>
<dbReference type="RefSeq" id="WP_157195671.1">
    <property type="nucleotide sequence ID" value="NZ_QJKF01000001.1"/>
</dbReference>
<gene>
    <name evidence="4" type="ORF">DFR70_1011071</name>
</gene>
<feature type="binding site" evidence="2">
    <location>
        <begin position="47"/>
        <end position="54"/>
    </location>
    <ligand>
        <name>substrate</name>
    </ligand>
</feature>
<dbReference type="PROSITE" id="PS00175">
    <property type="entry name" value="PG_MUTASE"/>
    <property type="match status" value="1"/>
</dbReference>
<keyword evidence="5" id="KW-1185">Reference proteome</keyword>
<dbReference type="InterPro" id="IPR013078">
    <property type="entry name" value="His_Pase_superF_clade-1"/>
</dbReference>
<name>A0A318KCS8_9NOCA</name>
<evidence type="ECO:0000256" key="1">
    <source>
        <dbReference type="ARBA" id="ARBA00022801"/>
    </source>
</evidence>